<dbReference type="InterPro" id="IPR036451">
    <property type="entry name" value="CblAdoTrfase-like_sf"/>
</dbReference>
<dbReference type="InterPro" id="IPR016030">
    <property type="entry name" value="CblAdoTrfase-like"/>
</dbReference>
<feature type="domain" description="Cobalamin adenosyltransferase-like" evidence="16">
    <location>
        <begin position="7"/>
        <end position="173"/>
    </location>
</feature>
<dbReference type="SUPFAM" id="SSF89028">
    <property type="entry name" value="Cobalamin adenosyltransferase-like"/>
    <property type="match status" value="1"/>
</dbReference>
<organism evidence="17 18">
    <name type="scientific">Haematospirillum jordaniae</name>
    <dbReference type="NCBI Taxonomy" id="1549855"/>
    <lineage>
        <taxon>Bacteria</taxon>
        <taxon>Pseudomonadati</taxon>
        <taxon>Pseudomonadota</taxon>
        <taxon>Alphaproteobacteria</taxon>
        <taxon>Rhodospirillales</taxon>
        <taxon>Novispirillaceae</taxon>
        <taxon>Haematospirillum</taxon>
    </lineage>
</organism>
<dbReference type="AlphaFoldDB" id="A0A143DCE8"/>
<sequence>MVQLTCIYTRSGDKGKTSLGNGARVPKTDARVDVCGTIDEANSALGIARLYSSGNQAAFFDSMLGRIQNDLFDLGADLCMPESDPPIQALRITDEHVERLEREIDQINAGLAPLQSFVLPGGSPMAAHLHMARTIVRRAERLIVGLSLRETINPCTLSYTNRLSDHLFVLARHANVEKNGDVLWIPGANRQNETDHKDR</sequence>
<evidence type="ECO:0000259" key="16">
    <source>
        <dbReference type="Pfam" id="PF01923"/>
    </source>
</evidence>
<reference evidence="17 18" key="1">
    <citation type="submission" date="2016-02" db="EMBL/GenBank/DDBJ databases">
        <title>Complete Genome of H5569, the type strain of the newly described species Haematospirillium jordaniae.</title>
        <authorList>
            <person name="Nicholson A.C."/>
            <person name="Humrighouse B.W."/>
            <person name="Loparov V."/>
            <person name="McQuiston J.R."/>
        </authorList>
    </citation>
    <scope>NUCLEOTIDE SEQUENCE [LARGE SCALE GENOMIC DNA]</scope>
    <source>
        <strain evidence="17 18">H5569</strain>
    </source>
</reference>
<dbReference type="PANTHER" id="PTHR12213:SF0">
    <property type="entry name" value="CORRINOID ADENOSYLTRANSFERASE MMAB"/>
    <property type="match status" value="1"/>
</dbReference>
<dbReference type="GO" id="GO:0005737">
    <property type="term" value="C:cytoplasm"/>
    <property type="evidence" value="ECO:0007669"/>
    <property type="project" value="UniProtKB-SubCell"/>
</dbReference>
<evidence type="ECO:0000256" key="4">
    <source>
        <dbReference type="ARBA" id="ARBA00012454"/>
    </source>
</evidence>
<dbReference type="Proteomes" id="UP000076066">
    <property type="component" value="Chromosome"/>
</dbReference>
<dbReference type="Gene3D" id="1.20.1200.10">
    <property type="entry name" value="Cobalamin adenosyltransferase-like"/>
    <property type="match status" value="1"/>
</dbReference>
<comment type="pathway">
    <text evidence="2 15">Cofactor biosynthesis; adenosylcobalamin biosynthesis; adenosylcobalamin from cob(II)yrinate a,c-diamide: step 2/7.</text>
</comment>
<dbReference type="KEGG" id="hjo:AY555_03530"/>
<dbReference type="FunFam" id="1.20.1200.10:FF:000003">
    <property type="entry name" value="ATP:cob(I)alamin adenosyltransferase"/>
    <property type="match status" value="1"/>
</dbReference>
<proteinExistence type="inferred from homology"/>
<evidence type="ECO:0000256" key="10">
    <source>
        <dbReference type="ARBA" id="ARBA00031529"/>
    </source>
</evidence>
<dbReference type="OrthoDB" id="9778896at2"/>
<evidence type="ECO:0000256" key="7">
    <source>
        <dbReference type="ARBA" id="ARBA00022679"/>
    </source>
</evidence>
<dbReference type="STRING" id="1549855.AY555_03530"/>
<dbReference type="PANTHER" id="PTHR12213">
    <property type="entry name" value="CORRINOID ADENOSYLTRANSFERASE"/>
    <property type="match status" value="1"/>
</dbReference>
<keyword evidence="6" id="KW-0963">Cytoplasm</keyword>
<accession>A0A143DCE8</accession>
<evidence type="ECO:0000256" key="11">
    <source>
        <dbReference type="ARBA" id="ARBA00033334"/>
    </source>
</evidence>
<evidence type="ECO:0000256" key="6">
    <source>
        <dbReference type="ARBA" id="ARBA00022490"/>
    </source>
</evidence>
<comment type="catalytic activity">
    <reaction evidence="14 15">
        <text>2 cob(II)alamin + reduced [electron-transfer flavoprotein] + 2 ATP = 2 adenosylcob(III)alamin + 2 triphosphate + oxidized [electron-transfer flavoprotein] + 3 H(+)</text>
        <dbReference type="Rhea" id="RHEA:28671"/>
        <dbReference type="Rhea" id="RHEA-COMP:10685"/>
        <dbReference type="Rhea" id="RHEA-COMP:10686"/>
        <dbReference type="ChEBI" id="CHEBI:15378"/>
        <dbReference type="ChEBI" id="CHEBI:16304"/>
        <dbReference type="ChEBI" id="CHEBI:18036"/>
        <dbReference type="ChEBI" id="CHEBI:18408"/>
        <dbReference type="ChEBI" id="CHEBI:30616"/>
        <dbReference type="ChEBI" id="CHEBI:57692"/>
        <dbReference type="ChEBI" id="CHEBI:58307"/>
        <dbReference type="EC" id="2.5.1.17"/>
    </reaction>
</comment>
<comment type="similarity">
    <text evidence="3 15">Belongs to the Cob(I)alamin adenosyltransferase family.</text>
</comment>
<gene>
    <name evidence="17" type="ORF">AY555_03530</name>
</gene>
<dbReference type="GO" id="GO:0008817">
    <property type="term" value="F:corrinoid adenosyltransferase activity"/>
    <property type="evidence" value="ECO:0007669"/>
    <property type="project" value="UniProtKB-UniRule"/>
</dbReference>
<dbReference type="RefSeq" id="WP_066133535.1">
    <property type="nucleotide sequence ID" value="NZ_CP014525.1"/>
</dbReference>
<comment type="subcellular location">
    <subcellularLocation>
        <location evidence="1">Cytoplasm</location>
    </subcellularLocation>
</comment>
<keyword evidence="18" id="KW-1185">Reference proteome</keyword>
<evidence type="ECO:0000256" key="8">
    <source>
        <dbReference type="ARBA" id="ARBA00022741"/>
    </source>
</evidence>
<evidence type="ECO:0000256" key="3">
    <source>
        <dbReference type="ARBA" id="ARBA00007487"/>
    </source>
</evidence>
<evidence type="ECO:0000313" key="17">
    <source>
        <dbReference type="EMBL" id="AMW34411.1"/>
    </source>
</evidence>
<name>A0A143DCE8_9PROT</name>
<dbReference type="Pfam" id="PF01923">
    <property type="entry name" value="Cob_adeno_trans"/>
    <property type="match status" value="1"/>
</dbReference>
<dbReference type="InterPro" id="IPR029499">
    <property type="entry name" value="PduO-typ"/>
</dbReference>
<dbReference type="GO" id="GO:0005524">
    <property type="term" value="F:ATP binding"/>
    <property type="evidence" value="ECO:0007669"/>
    <property type="project" value="UniProtKB-UniRule"/>
</dbReference>
<evidence type="ECO:0000256" key="9">
    <source>
        <dbReference type="ARBA" id="ARBA00022840"/>
    </source>
</evidence>
<dbReference type="EMBL" id="CP014525">
    <property type="protein sequence ID" value="AMW34411.1"/>
    <property type="molecule type" value="Genomic_DNA"/>
</dbReference>
<dbReference type="UniPathway" id="UPA00148">
    <property type="reaction ID" value="UER00233"/>
</dbReference>
<evidence type="ECO:0000256" key="12">
    <source>
        <dbReference type="ARBA" id="ARBA00033354"/>
    </source>
</evidence>
<keyword evidence="9 15" id="KW-0067">ATP-binding</keyword>
<evidence type="ECO:0000256" key="5">
    <source>
        <dbReference type="ARBA" id="ARBA00020963"/>
    </source>
</evidence>
<comment type="catalytic activity">
    <reaction evidence="13 15">
        <text>2 cob(II)yrinate a,c diamide + reduced [electron-transfer flavoprotein] + 2 ATP = 2 adenosylcob(III)yrinate a,c-diamide + 2 triphosphate + oxidized [electron-transfer flavoprotein] + 3 H(+)</text>
        <dbReference type="Rhea" id="RHEA:11528"/>
        <dbReference type="Rhea" id="RHEA-COMP:10685"/>
        <dbReference type="Rhea" id="RHEA-COMP:10686"/>
        <dbReference type="ChEBI" id="CHEBI:15378"/>
        <dbReference type="ChEBI" id="CHEBI:18036"/>
        <dbReference type="ChEBI" id="CHEBI:30616"/>
        <dbReference type="ChEBI" id="CHEBI:57692"/>
        <dbReference type="ChEBI" id="CHEBI:58307"/>
        <dbReference type="ChEBI" id="CHEBI:58503"/>
        <dbReference type="ChEBI" id="CHEBI:58537"/>
        <dbReference type="EC" id="2.5.1.17"/>
    </reaction>
</comment>
<dbReference type="GO" id="GO:0009236">
    <property type="term" value="P:cobalamin biosynthetic process"/>
    <property type="evidence" value="ECO:0007669"/>
    <property type="project" value="UniProtKB-UniRule"/>
</dbReference>
<keyword evidence="15" id="KW-0169">Cobalamin biosynthesis</keyword>
<evidence type="ECO:0000256" key="2">
    <source>
        <dbReference type="ARBA" id="ARBA00005121"/>
    </source>
</evidence>
<keyword evidence="7 15" id="KW-0808">Transferase</keyword>
<evidence type="ECO:0000256" key="13">
    <source>
        <dbReference type="ARBA" id="ARBA00048555"/>
    </source>
</evidence>
<protein>
    <recommendedName>
        <fullName evidence="5 15">Corrinoid adenosyltransferase</fullName>
        <ecNumber evidence="4 15">2.5.1.17</ecNumber>
    </recommendedName>
    <alternativeName>
        <fullName evidence="10 15">Cob(II)alamin adenosyltransferase</fullName>
    </alternativeName>
    <alternativeName>
        <fullName evidence="12 15">Cob(II)yrinic acid a,c-diamide adenosyltransferase</fullName>
    </alternativeName>
    <alternativeName>
        <fullName evidence="11 15">Cobinamide/cobalamin adenosyltransferase</fullName>
    </alternativeName>
</protein>
<dbReference type="GeneID" id="53316219"/>
<evidence type="ECO:0000256" key="15">
    <source>
        <dbReference type="RuleBase" id="RU366026"/>
    </source>
</evidence>
<evidence type="ECO:0000256" key="1">
    <source>
        <dbReference type="ARBA" id="ARBA00004496"/>
    </source>
</evidence>
<dbReference type="EC" id="2.5.1.17" evidence="4 15"/>
<keyword evidence="8 15" id="KW-0547">Nucleotide-binding</keyword>
<evidence type="ECO:0000256" key="14">
    <source>
        <dbReference type="ARBA" id="ARBA00048692"/>
    </source>
</evidence>
<evidence type="ECO:0000313" key="18">
    <source>
        <dbReference type="Proteomes" id="UP000076066"/>
    </source>
</evidence>
<dbReference type="NCBIfam" id="TIGR00636">
    <property type="entry name" value="PduO_Nterm"/>
    <property type="match status" value="1"/>
</dbReference>